<dbReference type="NCBIfam" id="TIGR02937">
    <property type="entry name" value="sigma70-ECF"/>
    <property type="match status" value="1"/>
</dbReference>
<feature type="domain" description="RNA polymerase sigma-70 region 2" evidence="5">
    <location>
        <begin position="45"/>
        <end position="111"/>
    </location>
</feature>
<feature type="domain" description="RNA polymerase sigma factor 70 region 4 type 2" evidence="6">
    <location>
        <begin position="151"/>
        <end position="203"/>
    </location>
</feature>
<dbReference type="PANTHER" id="PTHR43133:SF51">
    <property type="entry name" value="RNA POLYMERASE SIGMA FACTOR"/>
    <property type="match status" value="1"/>
</dbReference>
<dbReference type="SUPFAM" id="SSF88946">
    <property type="entry name" value="Sigma2 domain of RNA polymerase sigma factors"/>
    <property type="match status" value="1"/>
</dbReference>
<dbReference type="GO" id="GO:0006352">
    <property type="term" value="P:DNA-templated transcription initiation"/>
    <property type="evidence" value="ECO:0007669"/>
    <property type="project" value="InterPro"/>
</dbReference>
<dbReference type="Gene3D" id="1.10.1740.10">
    <property type="match status" value="1"/>
</dbReference>
<keyword evidence="2" id="KW-0805">Transcription regulation</keyword>
<dbReference type="InterPro" id="IPR036388">
    <property type="entry name" value="WH-like_DNA-bd_sf"/>
</dbReference>
<evidence type="ECO:0000256" key="3">
    <source>
        <dbReference type="ARBA" id="ARBA00023082"/>
    </source>
</evidence>
<dbReference type="InterPro" id="IPR013249">
    <property type="entry name" value="RNA_pol_sigma70_r4_t2"/>
</dbReference>
<evidence type="ECO:0000313" key="7">
    <source>
        <dbReference type="EMBL" id="PFH02609.1"/>
    </source>
</evidence>
<dbReference type="InterPro" id="IPR014284">
    <property type="entry name" value="RNA_pol_sigma-70_dom"/>
</dbReference>
<dbReference type="InterPro" id="IPR039425">
    <property type="entry name" value="RNA_pol_sigma-70-like"/>
</dbReference>
<dbReference type="RefSeq" id="WP_003520925.1">
    <property type="nucleotide sequence ID" value="NZ_CP013828.1"/>
</dbReference>
<dbReference type="CDD" id="cd06171">
    <property type="entry name" value="Sigma70_r4"/>
    <property type="match status" value="1"/>
</dbReference>
<dbReference type="SUPFAM" id="SSF88659">
    <property type="entry name" value="Sigma3 and sigma4 domains of RNA polymerase sigma factors"/>
    <property type="match status" value="1"/>
</dbReference>
<dbReference type="EMBL" id="PDBW01000001">
    <property type="protein sequence ID" value="PFH02609.1"/>
    <property type="molecule type" value="Genomic_DNA"/>
</dbReference>
<proteinExistence type="inferred from homology"/>
<dbReference type="GeneID" id="35803867"/>
<protein>
    <submittedName>
        <fullName evidence="7">RNA polymerase RpoE-like sigma-24 subunit</fullName>
    </submittedName>
</protein>
<gene>
    <name evidence="7" type="ORF">M972_111393</name>
</gene>
<evidence type="ECO:0000259" key="5">
    <source>
        <dbReference type="Pfam" id="PF04542"/>
    </source>
</evidence>
<dbReference type="AlphaFoldDB" id="A0AB36TFB8"/>
<keyword evidence="3" id="KW-0731">Sigma factor</keyword>
<dbReference type="GO" id="GO:0003677">
    <property type="term" value="F:DNA binding"/>
    <property type="evidence" value="ECO:0007669"/>
    <property type="project" value="InterPro"/>
</dbReference>
<evidence type="ECO:0000313" key="8">
    <source>
        <dbReference type="Proteomes" id="UP000223596"/>
    </source>
</evidence>
<dbReference type="Gene3D" id="1.10.10.10">
    <property type="entry name" value="Winged helix-like DNA-binding domain superfamily/Winged helix DNA-binding domain"/>
    <property type="match status" value="1"/>
</dbReference>
<reference evidence="7 8" key="1">
    <citation type="submission" date="2017-09" db="EMBL/GenBank/DDBJ databases">
        <title>Evaluation of Pacific Biosciences Sequencing Technology to Finishing C. thermocellum Genome Sequences.</title>
        <authorList>
            <person name="Brown S."/>
        </authorList>
    </citation>
    <scope>NUCLEOTIDE SEQUENCE [LARGE SCALE GENOMIC DNA]</scope>
    <source>
        <strain evidence="7 8">AD2</strain>
    </source>
</reference>
<organism evidence="7 8">
    <name type="scientific">Acetivibrio thermocellus AD2</name>
    <dbReference type="NCBI Taxonomy" id="1138384"/>
    <lineage>
        <taxon>Bacteria</taxon>
        <taxon>Bacillati</taxon>
        <taxon>Bacillota</taxon>
        <taxon>Clostridia</taxon>
        <taxon>Eubacteriales</taxon>
        <taxon>Oscillospiraceae</taxon>
        <taxon>Acetivibrio</taxon>
    </lineage>
</organism>
<name>A0AB36TFB8_ACETH</name>
<evidence type="ECO:0000259" key="6">
    <source>
        <dbReference type="Pfam" id="PF08281"/>
    </source>
</evidence>
<dbReference type="Proteomes" id="UP000223596">
    <property type="component" value="Unassembled WGS sequence"/>
</dbReference>
<evidence type="ECO:0000256" key="2">
    <source>
        <dbReference type="ARBA" id="ARBA00023015"/>
    </source>
</evidence>
<dbReference type="InterPro" id="IPR013324">
    <property type="entry name" value="RNA_pol_sigma_r3/r4-like"/>
</dbReference>
<accession>A0AB36TFB8</accession>
<dbReference type="PANTHER" id="PTHR43133">
    <property type="entry name" value="RNA POLYMERASE ECF-TYPE SIGMA FACTO"/>
    <property type="match status" value="1"/>
</dbReference>
<dbReference type="Pfam" id="PF04542">
    <property type="entry name" value="Sigma70_r2"/>
    <property type="match status" value="1"/>
</dbReference>
<comment type="similarity">
    <text evidence="1">Belongs to the sigma-70 factor family. ECF subfamily.</text>
</comment>
<comment type="caution">
    <text evidence="7">The sequence shown here is derived from an EMBL/GenBank/DDBJ whole genome shotgun (WGS) entry which is preliminary data.</text>
</comment>
<dbReference type="GO" id="GO:0016987">
    <property type="term" value="F:sigma factor activity"/>
    <property type="evidence" value="ECO:0007669"/>
    <property type="project" value="UniProtKB-KW"/>
</dbReference>
<keyword evidence="4" id="KW-0804">Transcription</keyword>
<dbReference type="InterPro" id="IPR007627">
    <property type="entry name" value="RNA_pol_sigma70_r2"/>
</dbReference>
<dbReference type="Pfam" id="PF08281">
    <property type="entry name" value="Sigma70_r4_2"/>
    <property type="match status" value="1"/>
</dbReference>
<sequence>MIFLFLQWLVLYHFRAGGEAGSMSSSEKELIKRAKKGDVEAFEQLIEGCQKKVFNIALRMLGNYDDASELAQEVFLKAYKSIKNFKGDSLFNTWIYKVTTNACLDEIRKRKNKKVVYLDEDIELGGNEIKRQIKDDSPGPELKAEDNELKRAVMDSINMLPEEYRTVIVLRDIQGFTYEEIANIIKCPEGTVKSRINRARQALKKILQQKKELINEEYVK</sequence>
<evidence type="ECO:0000256" key="1">
    <source>
        <dbReference type="ARBA" id="ARBA00010641"/>
    </source>
</evidence>
<dbReference type="InterPro" id="IPR013325">
    <property type="entry name" value="RNA_pol_sigma_r2"/>
</dbReference>
<evidence type="ECO:0000256" key="4">
    <source>
        <dbReference type="ARBA" id="ARBA00023163"/>
    </source>
</evidence>